<geneLocation type="plasmid" evidence="1">
    <name>2</name>
</geneLocation>
<dbReference type="AlphaFoldDB" id="A0A0H5P9Q3"/>
<sequence length="176" mass="18703">MHYIDTVKDQVSGVKDQVTDLVGKVAGTVGSRTSAQTLTVAAPRERIAAFWRDPASLSQVLGEFGAVSCPEPDRYDWTLRRDGEAIATWHTTLSTDADGLRYTGAAADGVDAQLRIEFAEAPADLGTEVTLRVTAPVPGLLTGAVAFKVLYRARALLQTGELPTLAHNPSARAGAR</sequence>
<proteinExistence type="predicted"/>
<accession>A0A0H5P9Q3</accession>
<keyword evidence="1" id="KW-0614">Plasmid</keyword>
<gene>
    <name evidence="1" type="ORF">ERS450000_05804</name>
</gene>
<dbReference type="EMBL" id="LN868939">
    <property type="protein sequence ID" value="CRY83994.1"/>
    <property type="molecule type" value="Genomic_DNA"/>
</dbReference>
<evidence type="ECO:0000313" key="1">
    <source>
        <dbReference type="EMBL" id="CRY83994.1"/>
    </source>
</evidence>
<reference evidence="2" key="1">
    <citation type="submission" date="2015-03" db="EMBL/GenBank/DDBJ databases">
        <authorList>
            <consortium name="Pathogen Informatics"/>
        </authorList>
    </citation>
    <scope>NUCLEOTIDE SEQUENCE [LARGE SCALE GENOMIC DNA]</scope>
    <source>
        <strain evidence="2">NCTC11134</strain>
        <plasmid evidence="2">2</plasmid>
    </source>
</reference>
<dbReference type="KEGG" id="nfr:ERS450000_05804"/>
<evidence type="ECO:0000313" key="2">
    <source>
        <dbReference type="Proteomes" id="UP000057820"/>
    </source>
</evidence>
<protein>
    <submittedName>
        <fullName evidence="1">Predicted integral membrane protein</fullName>
    </submittedName>
</protein>
<dbReference type="Gene3D" id="3.30.530.20">
    <property type="match status" value="1"/>
</dbReference>
<dbReference type="Proteomes" id="UP000057820">
    <property type="component" value="Plasmid 2"/>
</dbReference>
<organism evidence="1 2">
    <name type="scientific">Nocardia farcinica</name>
    <dbReference type="NCBI Taxonomy" id="37329"/>
    <lineage>
        <taxon>Bacteria</taxon>
        <taxon>Bacillati</taxon>
        <taxon>Actinomycetota</taxon>
        <taxon>Actinomycetes</taxon>
        <taxon>Mycobacteriales</taxon>
        <taxon>Nocardiaceae</taxon>
        <taxon>Nocardia</taxon>
    </lineage>
</organism>
<dbReference type="RefSeq" id="WP_060594855.1">
    <property type="nucleotide sequence ID" value="NZ_CP031418.1"/>
</dbReference>
<dbReference type="SUPFAM" id="SSF55961">
    <property type="entry name" value="Bet v1-like"/>
    <property type="match status" value="1"/>
</dbReference>
<dbReference type="InterPro" id="IPR023393">
    <property type="entry name" value="START-like_dom_sf"/>
</dbReference>
<name>A0A0H5P9Q3_NOCFR</name>